<gene>
    <name evidence="4" type="primary">BOLA3</name>
    <name evidence="4" type="ORF">FJT64_008100</name>
</gene>
<dbReference type="PANTHER" id="PTHR46188:SF1">
    <property type="entry name" value="BOLA-LIKE PROTEIN 3"/>
    <property type="match status" value="1"/>
</dbReference>
<feature type="signal peptide" evidence="3">
    <location>
        <begin position="1"/>
        <end position="20"/>
    </location>
</feature>
<dbReference type="EMBL" id="VIIS01001697">
    <property type="protein sequence ID" value="KAF0294247.1"/>
    <property type="molecule type" value="Genomic_DNA"/>
</dbReference>
<keyword evidence="3" id="KW-0732">Signal</keyword>
<dbReference type="Gene3D" id="3.30.300.90">
    <property type="entry name" value="BolA-like"/>
    <property type="match status" value="1"/>
</dbReference>
<evidence type="ECO:0000256" key="2">
    <source>
        <dbReference type="RuleBase" id="RU003860"/>
    </source>
</evidence>
<organism evidence="4 5">
    <name type="scientific">Amphibalanus amphitrite</name>
    <name type="common">Striped barnacle</name>
    <name type="synonym">Balanus amphitrite</name>
    <dbReference type="NCBI Taxonomy" id="1232801"/>
    <lineage>
        <taxon>Eukaryota</taxon>
        <taxon>Metazoa</taxon>
        <taxon>Ecdysozoa</taxon>
        <taxon>Arthropoda</taxon>
        <taxon>Crustacea</taxon>
        <taxon>Multicrustacea</taxon>
        <taxon>Cirripedia</taxon>
        <taxon>Thoracica</taxon>
        <taxon>Thoracicalcarea</taxon>
        <taxon>Balanomorpha</taxon>
        <taxon>Balanoidea</taxon>
        <taxon>Balanidae</taxon>
        <taxon>Amphibalaninae</taxon>
        <taxon>Amphibalanus</taxon>
    </lineage>
</organism>
<comment type="caution">
    <text evidence="4">The sequence shown here is derived from an EMBL/GenBank/DDBJ whole genome shotgun (WGS) entry which is preliminary data.</text>
</comment>
<accession>A0A6A4VD11</accession>
<protein>
    <submittedName>
        <fullName evidence="4">BolA-like protein 3</fullName>
    </submittedName>
</protein>
<dbReference type="PANTHER" id="PTHR46188">
    <property type="entry name" value="BOLA-LIKE PROTEIN 3"/>
    <property type="match status" value="1"/>
</dbReference>
<dbReference type="AlphaFoldDB" id="A0A6A4VD11"/>
<dbReference type="InterPro" id="IPR002634">
    <property type="entry name" value="BolA"/>
</dbReference>
<evidence type="ECO:0000256" key="1">
    <source>
        <dbReference type="ARBA" id="ARBA00005578"/>
    </source>
</evidence>
<evidence type="ECO:0000313" key="5">
    <source>
        <dbReference type="Proteomes" id="UP000440578"/>
    </source>
</evidence>
<keyword evidence="5" id="KW-1185">Reference proteome</keyword>
<dbReference type="OrthoDB" id="203381at2759"/>
<evidence type="ECO:0000313" key="4">
    <source>
        <dbReference type="EMBL" id="KAF0294247.1"/>
    </source>
</evidence>
<dbReference type="Proteomes" id="UP000440578">
    <property type="component" value="Unassembled WGS sequence"/>
</dbReference>
<dbReference type="GO" id="GO:0005759">
    <property type="term" value="C:mitochondrial matrix"/>
    <property type="evidence" value="ECO:0007669"/>
    <property type="project" value="TreeGrafter"/>
</dbReference>
<dbReference type="InterPro" id="IPR052275">
    <property type="entry name" value="Mt_Fe-S_assembly_factor"/>
</dbReference>
<reference evidence="4 5" key="1">
    <citation type="submission" date="2019-07" db="EMBL/GenBank/DDBJ databases">
        <title>Draft genome assembly of a fouling barnacle, Amphibalanus amphitrite (Darwin, 1854): The first reference genome for Thecostraca.</title>
        <authorList>
            <person name="Kim W."/>
        </authorList>
    </citation>
    <scope>NUCLEOTIDE SEQUENCE [LARGE SCALE GENOMIC DNA]</scope>
    <source>
        <strain evidence="4">SNU_AA5</strain>
        <tissue evidence="4">Soma without cirri and trophi</tissue>
    </source>
</reference>
<dbReference type="InterPro" id="IPR036065">
    <property type="entry name" value="BolA-like_sf"/>
</dbReference>
<dbReference type="SUPFAM" id="SSF82657">
    <property type="entry name" value="BolA-like"/>
    <property type="match status" value="1"/>
</dbReference>
<dbReference type="Pfam" id="PF01722">
    <property type="entry name" value="BolA"/>
    <property type="match status" value="1"/>
</dbReference>
<comment type="similarity">
    <text evidence="1 2">Belongs to the BolA/IbaG family.</text>
</comment>
<feature type="chain" id="PRO_5025530067" evidence="3">
    <location>
        <begin position="21"/>
        <end position="109"/>
    </location>
</feature>
<evidence type="ECO:0000256" key="3">
    <source>
        <dbReference type="SAM" id="SignalP"/>
    </source>
</evidence>
<sequence length="109" mass="11549">MFRKVRPWSALAAARALCSAAAPPTGGEAALVTLLRTRFPAAAALHVEDISGGCGAMYAVHVETAEFAGMSRLRQHRAVQEALSQQIKDMHGIRVSTAVPPEPADRAET</sequence>
<name>A0A6A4VD11_AMPAM</name>
<proteinExistence type="inferred from homology"/>